<evidence type="ECO:0000313" key="1">
    <source>
        <dbReference type="EMBL" id="CAI9967824.1"/>
    </source>
</evidence>
<sequence>MLLIHQSLLLNIQALSSKMLQLENNVFYKLNYTNIFNNIQERLDDINTVFYDPKLFMFPSTYKNIQKLKDFNISQEYSRISALNKLNFYLNPQYNFNESVKQQAKVLIDSLNADKPDLQNFFQVQFDFLNQSINQYSQFFDKVQADLAPASLDAWKYPTENEENVFQYAVHGKKSAQYDLHFTSPVPLQKLSKDVVFLINDFQDAHAVLKTLHESASVYDRIWFFQVAGETDFINIIREICGRHYLSLQAALNFYRDISTYIQNASVDVRYVSNKVLSRIVRQVVAETEGARYNVQSGQQIKSAKFEIVLFVFGKYNIIQNAFNQYGDGNVHIFFVDVADQTDEQFVQTQENAYHIEFQGQEDYLQLKLPAIVKQLNALYVSTDDELGSVNDSVVVARALYEDGQYVGMLLVKPNVFQSFSDVIMNSLDGLSGTTLKIRLMEQQHSILNPFFQYMPSVSIYDNIQETIIQTIPYQLNQQKYIDFSNILSISLGKIIKYDDRKYYVQRIQGQYQMQIQHQKYAINTALSSSAFTTRTRNKYSNMNCVPPQDLEIKEQLFNIERLRNLTGQTYRISTSDCLINDNEKCIIKSQAELTTLIKHKVVSEQRDQLVRFLIQQQNIFTIS</sequence>
<keyword evidence="3" id="KW-1185">Reference proteome</keyword>
<reference evidence="1" key="1">
    <citation type="submission" date="2023-06" db="EMBL/GenBank/DDBJ databases">
        <authorList>
            <person name="Kurt Z."/>
        </authorList>
    </citation>
    <scope>NUCLEOTIDE SEQUENCE</scope>
</reference>
<comment type="caution">
    <text evidence="1">The sequence shown here is derived from an EMBL/GenBank/DDBJ whole genome shotgun (WGS) entry which is preliminary data.</text>
</comment>
<dbReference type="AlphaFoldDB" id="A0AA86UTY5"/>
<proteinExistence type="predicted"/>
<organism evidence="1">
    <name type="scientific">Hexamita inflata</name>
    <dbReference type="NCBI Taxonomy" id="28002"/>
    <lineage>
        <taxon>Eukaryota</taxon>
        <taxon>Metamonada</taxon>
        <taxon>Diplomonadida</taxon>
        <taxon>Hexamitidae</taxon>
        <taxon>Hexamitinae</taxon>
        <taxon>Hexamita</taxon>
    </lineage>
</organism>
<protein>
    <submittedName>
        <fullName evidence="1">Uncharacterized protein</fullName>
    </submittedName>
</protein>
<gene>
    <name evidence="2" type="ORF">HINF_LOCUS44507</name>
    <name evidence="1" type="ORF">HINF_LOCUS55469</name>
</gene>
<evidence type="ECO:0000313" key="3">
    <source>
        <dbReference type="Proteomes" id="UP001642409"/>
    </source>
</evidence>
<dbReference type="Proteomes" id="UP001642409">
    <property type="component" value="Unassembled WGS sequence"/>
</dbReference>
<reference evidence="2 3" key="2">
    <citation type="submission" date="2024-07" db="EMBL/GenBank/DDBJ databases">
        <authorList>
            <person name="Akdeniz Z."/>
        </authorList>
    </citation>
    <scope>NUCLEOTIDE SEQUENCE [LARGE SCALE GENOMIC DNA]</scope>
</reference>
<name>A0AA86UTY5_9EUKA</name>
<dbReference type="EMBL" id="CAXDID020000189">
    <property type="protein sequence ID" value="CAL6051723.1"/>
    <property type="molecule type" value="Genomic_DNA"/>
</dbReference>
<accession>A0AA86UTY5</accession>
<dbReference type="EMBL" id="CATOUU010001030">
    <property type="protein sequence ID" value="CAI9967824.1"/>
    <property type="molecule type" value="Genomic_DNA"/>
</dbReference>
<evidence type="ECO:0000313" key="2">
    <source>
        <dbReference type="EMBL" id="CAL6051723.1"/>
    </source>
</evidence>